<dbReference type="Proteomes" id="UP000051936">
    <property type="component" value="Unassembled WGS sequence"/>
</dbReference>
<gene>
    <name evidence="1" type="ORF">AOQ71_07205</name>
</gene>
<reference evidence="1 2" key="1">
    <citation type="submission" date="2015-09" db="EMBL/GenBank/DDBJ databases">
        <title>Draft Genome Sequence of Bradyrhizobium manausense Strain BR 3351T, a Novel Symbiotic Nitrogen-Fixing Alphaproteobacterium Isolated from Brazilian Amazon Rain Forest.</title>
        <authorList>
            <person name="De Araujo J.L."/>
            <person name="Zilli J.E."/>
        </authorList>
    </citation>
    <scope>NUCLEOTIDE SEQUENCE [LARGE SCALE GENOMIC DNA]</scope>
    <source>
        <strain evidence="1 2">BR3351</strain>
    </source>
</reference>
<dbReference type="Pfam" id="PF18928">
    <property type="entry name" value="DUF5677"/>
    <property type="match status" value="1"/>
</dbReference>
<dbReference type="AlphaFoldDB" id="A0A0R3E1C1"/>
<keyword evidence="2" id="KW-1185">Reference proteome</keyword>
<proteinExistence type="predicted"/>
<organism evidence="1 2">
    <name type="scientific">Bradyrhizobium manausense</name>
    <dbReference type="NCBI Taxonomy" id="989370"/>
    <lineage>
        <taxon>Bacteria</taxon>
        <taxon>Pseudomonadati</taxon>
        <taxon>Pseudomonadota</taxon>
        <taxon>Alphaproteobacteria</taxon>
        <taxon>Hyphomicrobiales</taxon>
        <taxon>Nitrobacteraceae</taxon>
        <taxon>Bradyrhizobium</taxon>
    </lineage>
</organism>
<comment type="caution">
    <text evidence="1">The sequence shown here is derived from an EMBL/GenBank/DDBJ whole genome shotgun (WGS) entry which is preliminary data.</text>
</comment>
<dbReference type="RefSeq" id="WP_057743733.1">
    <property type="nucleotide sequence ID" value="NZ_LJYG01000032.1"/>
</dbReference>
<sequence>MTEDHSRSSEWVAWMRDYVDAARRFAAEDPVDVSSEEERELVAIKAALYARALTLFEGALLLLESDRQLDFRIQSRGVIEATMYLIALDRNPAFVARMKDDDFKSRQSRAALHLGAKTFNGTEDVRQQLEEFVAQGLQGAKAIQLGTLLQGSDFDRLYRSYRDISGDAAHVSLTALNRHYIANETTGLAVLIINPELDDIDFQVTVTELGISMTIATLHIMKIKEKTDLWDEFQALLQRYRALARDGHGSPEAPILDTGPTQQ</sequence>
<evidence type="ECO:0000313" key="1">
    <source>
        <dbReference type="EMBL" id="KRQ15920.1"/>
    </source>
</evidence>
<dbReference type="EMBL" id="LJYG01000032">
    <property type="protein sequence ID" value="KRQ15920.1"/>
    <property type="molecule type" value="Genomic_DNA"/>
</dbReference>
<accession>A0A0R3E1C1</accession>
<dbReference type="OrthoDB" id="8382870at2"/>
<evidence type="ECO:0000313" key="2">
    <source>
        <dbReference type="Proteomes" id="UP000051936"/>
    </source>
</evidence>
<dbReference type="STRING" id="989370.AOQ71_07205"/>
<name>A0A0R3E1C1_9BRAD</name>
<dbReference type="InterPro" id="IPR043733">
    <property type="entry name" value="DUF5677"/>
</dbReference>
<protein>
    <submittedName>
        <fullName evidence="1">Uncharacterized protein</fullName>
    </submittedName>
</protein>